<reference evidence="3" key="1">
    <citation type="journal article" date="2019" name="Int. J. Syst. Evol. Microbiol.">
        <title>The Global Catalogue of Microorganisms (GCM) 10K type strain sequencing project: providing services to taxonomists for standard genome sequencing and annotation.</title>
        <authorList>
            <consortium name="The Broad Institute Genomics Platform"/>
            <consortium name="The Broad Institute Genome Sequencing Center for Infectious Disease"/>
            <person name="Wu L."/>
            <person name="Ma J."/>
        </authorList>
    </citation>
    <scope>NUCLEOTIDE SEQUENCE [LARGE SCALE GENOMIC DNA]</scope>
    <source>
        <strain evidence="3">JCM 16013</strain>
    </source>
</reference>
<organism evidence="2 3">
    <name type="scientific">Catenulispora subtropica</name>
    <dbReference type="NCBI Taxonomy" id="450798"/>
    <lineage>
        <taxon>Bacteria</taxon>
        <taxon>Bacillati</taxon>
        <taxon>Actinomycetota</taxon>
        <taxon>Actinomycetes</taxon>
        <taxon>Catenulisporales</taxon>
        <taxon>Catenulisporaceae</taxon>
        <taxon>Catenulispora</taxon>
    </lineage>
</organism>
<gene>
    <name evidence="2" type="ORF">GCM10009838_18890</name>
</gene>
<protein>
    <submittedName>
        <fullName evidence="2">Uncharacterized protein</fullName>
    </submittedName>
</protein>
<name>A0ABP5CDG8_9ACTN</name>
<feature type="compositionally biased region" description="Low complexity" evidence="1">
    <location>
        <begin position="123"/>
        <end position="139"/>
    </location>
</feature>
<proteinExistence type="predicted"/>
<dbReference type="Proteomes" id="UP001499854">
    <property type="component" value="Unassembled WGS sequence"/>
</dbReference>
<evidence type="ECO:0000313" key="2">
    <source>
        <dbReference type="EMBL" id="GAA1962245.1"/>
    </source>
</evidence>
<evidence type="ECO:0000256" key="1">
    <source>
        <dbReference type="SAM" id="MobiDB-lite"/>
    </source>
</evidence>
<dbReference type="EMBL" id="BAAAQM010000008">
    <property type="protein sequence ID" value="GAA1962245.1"/>
    <property type="molecule type" value="Genomic_DNA"/>
</dbReference>
<sequence>MVGCAHTFEDVGFTGDADDCGVVVWPGAEAVGACVDGDPIGADVGFGAVAPAFCAADGVPVLAPAGVVASVATVSDAAGPDVAPEAVPPVPPVPSVPPRASAVVIELFVASPRAAAPPPPHPATASTTAAVTATPATPGARRDPAVHVLIPAPFQQLSGPPRSAGRASVPPGG</sequence>
<feature type="region of interest" description="Disordered" evidence="1">
    <location>
        <begin position="115"/>
        <end position="173"/>
    </location>
</feature>
<accession>A0ABP5CDG8</accession>
<keyword evidence="3" id="KW-1185">Reference proteome</keyword>
<evidence type="ECO:0000313" key="3">
    <source>
        <dbReference type="Proteomes" id="UP001499854"/>
    </source>
</evidence>
<comment type="caution">
    <text evidence="2">The sequence shown here is derived from an EMBL/GenBank/DDBJ whole genome shotgun (WGS) entry which is preliminary data.</text>
</comment>